<keyword evidence="2" id="KW-0808">Transferase</keyword>
<dbReference type="RefSeq" id="WP_377931189.1">
    <property type="nucleotide sequence ID" value="NZ_JBHUEA010000001.1"/>
</dbReference>
<proteinExistence type="predicted"/>
<feature type="domain" description="Rhodanese" evidence="1">
    <location>
        <begin position="262"/>
        <end position="349"/>
    </location>
</feature>
<keyword evidence="2" id="KW-0548">Nucleotidyltransferase</keyword>
<organism evidence="2 3">
    <name type="scientific">Amnibacterium endophyticum</name>
    <dbReference type="NCBI Taxonomy" id="2109337"/>
    <lineage>
        <taxon>Bacteria</taxon>
        <taxon>Bacillati</taxon>
        <taxon>Actinomycetota</taxon>
        <taxon>Actinomycetes</taxon>
        <taxon>Micrococcales</taxon>
        <taxon>Microbacteriaceae</taxon>
        <taxon>Amnibacterium</taxon>
    </lineage>
</organism>
<dbReference type="InterPro" id="IPR001763">
    <property type="entry name" value="Rhodanese-like_dom"/>
</dbReference>
<dbReference type="PANTHER" id="PTHR10953">
    <property type="entry name" value="UBIQUITIN-ACTIVATING ENZYME E1"/>
    <property type="match status" value="1"/>
</dbReference>
<dbReference type="EMBL" id="JBHUEA010000001">
    <property type="protein sequence ID" value="MFD1719982.1"/>
    <property type="molecule type" value="Genomic_DNA"/>
</dbReference>
<name>A0ABW4LCC9_9MICO</name>
<evidence type="ECO:0000313" key="3">
    <source>
        <dbReference type="Proteomes" id="UP001597347"/>
    </source>
</evidence>
<sequence>MTALDARWIRQTTLPGFGAGGQERLAAAHVVVVGAGGLGCAVLPVLAAAGIGRLTVVDDDDVERSNLHRQTLYGPGDVGRSKAQVAAERLSALGARVEAVRVRVDSAAATALAADATLLVDATDDLDARYALDDAAATAGVPLVWGSAVGTAGQTGVADARRGPRWRDLFPVPPRPEDVATCAVAGVLPSLCTTVGGLMASEVLKTLTGLGLPLIGAALMVDAATSEVRRIEYGAADPYQEEERVASIEEIDATEAAKAVQEDQRVQLLDVRDPWEVEVAQLPGATVIPLGELADRTDELDASRPVLAVCHGGVRSLRAAQVLQRAGFDVKSVRGGIDAWSRTVDPSIPRY</sequence>
<dbReference type="PROSITE" id="PS50206">
    <property type="entry name" value="RHODANESE_3"/>
    <property type="match status" value="1"/>
</dbReference>
<evidence type="ECO:0000313" key="2">
    <source>
        <dbReference type="EMBL" id="MFD1719982.1"/>
    </source>
</evidence>
<dbReference type="Pfam" id="PF00899">
    <property type="entry name" value="ThiF"/>
    <property type="match status" value="1"/>
</dbReference>
<dbReference type="SMART" id="SM00450">
    <property type="entry name" value="RHOD"/>
    <property type="match status" value="1"/>
</dbReference>
<dbReference type="PANTHER" id="PTHR10953:SF102">
    <property type="entry name" value="ADENYLYLTRANSFERASE AND SULFURTRANSFERASE MOCS3"/>
    <property type="match status" value="1"/>
</dbReference>
<gene>
    <name evidence="2" type="ORF">ACFSBI_00330</name>
</gene>
<dbReference type="Pfam" id="PF00581">
    <property type="entry name" value="Rhodanese"/>
    <property type="match status" value="1"/>
</dbReference>
<dbReference type="Gene3D" id="3.40.250.10">
    <property type="entry name" value="Rhodanese-like domain"/>
    <property type="match status" value="1"/>
</dbReference>
<dbReference type="InterPro" id="IPR000594">
    <property type="entry name" value="ThiF_NAD_FAD-bd"/>
</dbReference>
<dbReference type="Proteomes" id="UP001597347">
    <property type="component" value="Unassembled WGS sequence"/>
</dbReference>
<comment type="caution">
    <text evidence="2">The sequence shown here is derived from an EMBL/GenBank/DDBJ whole genome shotgun (WGS) entry which is preliminary data.</text>
</comment>
<keyword evidence="3" id="KW-1185">Reference proteome</keyword>
<dbReference type="InterPro" id="IPR036873">
    <property type="entry name" value="Rhodanese-like_dom_sf"/>
</dbReference>
<dbReference type="Gene3D" id="3.40.50.720">
    <property type="entry name" value="NAD(P)-binding Rossmann-like Domain"/>
    <property type="match status" value="1"/>
</dbReference>
<evidence type="ECO:0000259" key="1">
    <source>
        <dbReference type="PROSITE" id="PS50206"/>
    </source>
</evidence>
<protein>
    <submittedName>
        <fullName evidence="2">ThiF family adenylyltransferase</fullName>
    </submittedName>
</protein>
<dbReference type="SUPFAM" id="SSF69572">
    <property type="entry name" value="Activating enzymes of the ubiquitin-like proteins"/>
    <property type="match status" value="1"/>
</dbReference>
<accession>A0ABW4LCC9</accession>
<reference evidence="3" key="1">
    <citation type="journal article" date="2019" name="Int. J. Syst. Evol. Microbiol.">
        <title>The Global Catalogue of Microorganisms (GCM) 10K type strain sequencing project: providing services to taxonomists for standard genome sequencing and annotation.</title>
        <authorList>
            <consortium name="The Broad Institute Genomics Platform"/>
            <consortium name="The Broad Institute Genome Sequencing Center for Infectious Disease"/>
            <person name="Wu L."/>
            <person name="Ma J."/>
        </authorList>
    </citation>
    <scope>NUCLEOTIDE SEQUENCE [LARGE SCALE GENOMIC DNA]</scope>
    <source>
        <strain evidence="3">CGMCC 1.12471</strain>
    </source>
</reference>
<dbReference type="InterPro" id="IPR045886">
    <property type="entry name" value="ThiF/MoeB/HesA"/>
</dbReference>
<dbReference type="GO" id="GO:0016779">
    <property type="term" value="F:nucleotidyltransferase activity"/>
    <property type="evidence" value="ECO:0007669"/>
    <property type="project" value="UniProtKB-KW"/>
</dbReference>
<dbReference type="CDD" id="cd00757">
    <property type="entry name" value="ThiF_MoeB_HesA_family"/>
    <property type="match status" value="1"/>
</dbReference>
<dbReference type="InterPro" id="IPR035985">
    <property type="entry name" value="Ubiquitin-activating_enz"/>
</dbReference>